<dbReference type="RefSeq" id="WP_386706581.1">
    <property type="nucleotide sequence ID" value="NZ_JBHRYF010000001.1"/>
</dbReference>
<sequence length="79" mass="8155">MEFHVQLNAARPDLDRFDDAIRDVDPAAVFDVDASGAVLRVAAAVQASELVALLAQAGYPVAAAQVRQLPSICCGGCSG</sequence>
<comment type="caution">
    <text evidence="1">The sequence shown here is derived from an EMBL/GenBank/DDBJ whole genome shotgun (WGS) entry which is preliminary data.</text>
</comment>
<dbReference type="Proteomes" id="UP001595724">
    <property type="component" value="Unassembled WGS sequence"/>
</dbReference>
<name>A0ABV7URD8_9GAMM</name>
<organism evidence="1 2">
    <name type="scientific">Luteimonas notoginsengisoli</name>
    <dbReference type="NCBI Taxonomy" id="1578200"/>
    <lineage>
        <taxon>Bacteria</taxon>
        <taxon>Pseudomonadati</taxon>
        <taxon>Pseudomonadota</taxon>
        <taxon>Gammaproteobacteria</taxon>
        <taxon>Lysobacterales</taxon>
        <taxon>Lysobacteraceae</taxon>
        <taxon>Luteimonas</taxon>
    </lineage>
</organism>
<evidence type="ECO:0000313" key="2">
    <source>
        <dbReference type="Proteomes" id="UP001595724"/>
    </source>
</evidence>
<accession>A0ABV7URD8</accession>
<reference evidence="2" key="1">
    <citation type="journal article" date="2019" name="Int. J. Syst. Evol. Microbiol.">
        <title>The Global Catalogue of Microorganisms (GCM) 10K type strain sequencing project: providing services to taxonomists for standard genome sequencing and annotation.</title>
        <authorList>
            <consortium name="The Broad Institute Genomics Platform"/>
            <consortium name="The Broad Institute Genome Sequencing Center for Infectious Disease"/>
            <person name="Wu L."/>
            <person name="Ma J."/>
        </authorList>
    </citation>
    <scope>NUCLEOTIDE SEQUENCE [LARGE SCALE GENOMIC DNA]</scope>
    <source>
        <strain evidence="2">KCTC 42211</strain>
    </source>
</reference>
<protein>
    <recommendedName>
        <fullName evidence="3">Copper chaperone</fullName>
    </recommendedName>
</protein>
<keyword evidence="2" id="KW-1185">Reference proteome</keyword>
<evidence type="ECO:0000313" key="1">
    <source>
        <dbReference type="EMBL" id="MFC3659351.1"/>
    </source>
</evidence>
<gene>
    <name evidence="1" type="ORF">ACFOM9_04550</name>
</gene>
<dbReference type="EMBL" id="JBHRYF010000001">
    <property type="protein sequence ID" value="MFC3659351.1"/>
    <property type="molecule type" value="Genomic_DNA"/>
</dbReference>
<proteinExistence type="predicted"/>
<evidence type="ECO:0008006" key="3">
    <source>
        <dbReference type="Google" id="ProtNLM"/>
    </source>
</evidence>